<gene>
    <name evidence="2" type="ORF">HMPREF9469_01120</name>
</gene>
<feature type="transmembrane region" description="Helical" evidence="1">
    <location>
        <begin position="105"/>
        <end position="124"/>
    </location>
</feature>
<name>G5HEF8_9FIRM</name>
<keyword evidence="1" id="KW-1133">Transmembrane helix</keyword>
<dbReference type="HOGENOM" id="CLU_1871799_0_0_9"/>
<feature type="transmembrane region" description="Helical" evidence="1">
    <location>
        <begin position="79"/>
        <end position="99"/>
    </location>
</feature>
<dbReference type="PATRIC" id="fig|742733.3.peg.1139"/>
<reference evidence="2 3" key="1">
    <citation type="submission" date="2011-08" db="EMBL/GenBank/DDBJ databases">
        <title>The Genome Sequence of Clostridium citroniae WAL-17108.</title>
        <authorList>
            <consortium name="The Broad Institute Genome Sequencing Platform"/>
            <person name="Earl A."/>
            <person name="Ward D."/>
            <person name="Feldgarden M."/>
            <person name="Gevers D."/>
            <person name="Finegold S.M."/>
            <person name="Summanen P.H."/>
            <person name="Molitoris D.R."/>
            <person name="Vaisanen M.L."/>
            <person name="Daigneault M."/>
            <person name="Allen-Vercoe E."/>
            <person name="Young S.K."/>
            <person name="Zeng Q."/>
            <person name="Gargeya S."/>
            <person name="Fitzgerald M."/>
            <person name="Haas B."/>
            <person name="Abouelleil A."/>
            <person name="Alvarado L."/>
            <person name="Arachchi H.M."/>
            <person name="Berlin A."/>
            <person name="Brown A."/>
            <person name="Chapman S.B."/>
            <person name="Chen Z."/>
            <person name="Dunbar C."/>
            <person name="Freedman E."/>
            <person name="Gearin G."/>
            <person name="Gellesch M."/>
            <person name="Goldberg J."/>
            <person name="Griggs A."/>
            <person name="Gujja S."/>
            <person name="Heiman D."/>
            <person name="Howarth C."/>
            <person name="Larson L."/>
            <person name="Lui A."/>
            <person name="MacDonald P.J.P."/>
            <person name="Montmayeur A."/>
            <person name="Murphy C."/>
            <person name="Neiman D."/>
            <person name="Pearson M."/>
            <person name="Priest M."/>
            <person name="Roberts A."/>
            <person name="Saif S."/>
            <person name="Shea T."/>
            <person name="Shenoy N."/>
            <person name="Sisk P."/>
            <person name="Stolte C."/>
            <person name="Sykes S."/>
            <person name="Wortman J."/>
            <person name="Nusbaum C."/>
            <person name="Birren B."/>
        </authorList>
    </citation>
    <scope>NUCLEOTIDE SEQUENCE [LARGE SCALE GENOMIC DNA]</scope>
    <source>
        <strain evidence="2 3">WAL-17108</strain>
    </source>
</reference>
<evidence type="ECO:0000256" key="1">
    <source>
        <dbReference type="SAM" id="Phobius"/>
    </source>
</evidence>
<accession>G5HEF8</accession>
<keyword evidence="1" id="KW-0812">Transmembrane</keyword>
<dbReference type="EMBL" id="ADLJ01000007">
    <property type="protein sequence ID" value="EHF00206.1"/>
    <property type="molecule type" value="Genomic_DNA"/>
</dbReference>
<organism evidence="2 3">
    <name type="scientific">[Clostridium] citroniae WAL-17108</name>
    <dbReference type="NCBI Taxonomy" id="742733"/>
    <lineage>
        <taxon>Bacteria</taxon>
        <taxon>Bacillati</taxon>
        <taxon>Bacillota</taxon>
        <taxon>Clostridia</taxon>
        <taxon>Lachnospirales</taxon>
        <taxon>Lachnospiraceae</taxon>
        <taxon>Enterocloster</taxon>
    </lineage>
</organism>
<dbReference type="Proteomes" id="UP000003763">
    <property type="component" value="Unassembled WGS sequence"/>
</dbReference>
<protein>
    <submittedName>
        <fullName evidence="2">Uncharacterized protein</fullName>
    </submittedName>
</protein>
<keyword evidence="1" id="KW-0472">Membrane</keyword>
<feature type="transmembrane region" description="Helical" evidence="1">
    <location>
        <begin position="26"/>
        <end position="58"/>
    </location>
</feature>
<proteinExistence type="predicted"/>
<evidence type="ECO:0000313" key="2">
    <source>
        <dbReference type="EMBL" id="EHF00206.1"/>
    </source>
</evidence>
<evidence type="ECO:0000313" key="3">
    <source>
        <dbReference type="Proteomes" id="UP000003763"/>
    </source>
</evidence>
<sequence length="136" mass="15339">MDFYFFIAKDSDVNKKEWDTEDRLKIAFYALVAVLEMLCILFNNIVVLSTNFISAFFFGWRAWIQAKFAASRKGLGDKWWILPAIESVFAWVLVLVVLGKSGQGMEIYILAAGTYLTVGGMFTIGQSMVEAAKNDN</sequence>
<dbReference type="AlphaFoldDB" id="G5HEF8"/>
<comment type="caution">
    <text evidence="2">The sequence shown here is derived from an EMBL/GenBank/DDBJ whole genome shotgun (WGS) entry which is preliminary data.</text>
</comment>